<proteinExistence type="inferred from homology"/>
<dbReference type="Gene3D" id="1.10.287.280">
    <property type="match status" value="1"/>
</dbReference>
<dbReference type="Gene3D" id="1.10.1320.10">
    <property type="entry name" value="DNA-directed RNA polymerase, N-terminal domain"/>
    <property type="match status" value="1"/>
</dbReference>
<protein>
    <recommendedName>
        <fullName evidence="2 8">DNA-directed RNA polymerase</fullName>
        <ecNumber evidence="2 8">2.7.7.6</ecNumber>
    </recommendedName>
</protein>
<dbReference type="PROSITE" id="PS00900">
    <property type="entry name" value="RNA_POL_PHAGE_1"/>
    <property type="match status" value="1"/>
</dbReference>
<dbReference type="PANTHER" id="PTHR10102">
    <property type="entry name" value="DNA-DIRECTED RNA POLYMERASE, MITOCHONDRIAL"/>
    <property type="match status" value="1"/>
</dbReference>
<evidence type="ECO:0000256" key="3">
    <source>
        <dbReference type="ARBA" id="ARBA00022478"/>
    </source>
</evidence>
<keyword evidence="6 8" id="KW-0804">Transcription</keyword>
<accession>A0ABQ7JGQ4</accession>
<keyword evidence="11" id="KW-1185">Reference proteome</keyword>
<keyword evidence="3 8" id="KW-0240">DNA-directed RNA polymerase</keyword>
<evidence type="ECO:0000313" key="11">
    <source>
        <dbReference type="Proteomes" id="UP000823046"/>
    </source>
</evidence>
<comment type="function">
    <text evidence="8">DNA-dependent RNA polymerase catalyzes the transcription of DNA into RNA using the four ribonucleoside triphosphates as substrates.</text>
</comment>
<dbReference type="PANTHER" id="PTHR10102:SF0">
    <property type="entry name" value="DNA-DIRECTED RNA POLYMERASE, MITOCHONDRIAL"/>
    <property type="match status" value="1"/>
</dbReference>
<evidence type="ECO:0000256" key="5">
    <source>
        <dbReference type="ARBA" id="ARBA00022695"/>
    </source>
</evidence>
<comment type="caution">
    <text evidence="10">The sequence shown here is derived from an EMBL/GenBank/DDBJ whole genome shotgun (WGS) entry which is preliminary data.</text>
</comment>
<dbReference type="Gene3D" id="1.10.287.260">
    <property type="match status" value="1"/>
</dbReference>
<dbReference type="InterPro" id="IPR024075">
    <property type="entry name" value="DNA-dir_RNA_pol_helix_hairp_sf"/>
</dbReference>
<dbReference type="InterPro" id="IPR046950">
    <property type="entry name" value="DNA-dir_Rpol_C_phage-type"/>
</dbReference>
<dbReference type="SUPFAM" id="SSF56672">
    <property type="entry name" value="DNA/RNA polymerases"/>
    <property type="match status" value="1"/>
</dbReference>
<gene>
    <name evidence="10" type="primary">POLRMT</name>
    <name evidence="10" type="ORF">IE077_000324</name>
</gene>
<keyword evidence="5 8" id="KW-0548">Nucleotidyltransferase</keyword>
<dbReference type="InterPro" id="IPR037159">
    <property type="entry name" value="RNA_POL_N_sf"/>
</dbReference>
<feature type="domain" description="DNA-directed RNA polymerase N-terminal" evidence="9">
    <location>
        <begin position="262"/>
        <end position="687"/>
    </location>
</feature>
<dbReference type="PROSITE" id="PS00489">
    <property type="entry name" value="RNA_POL_PHAGE_2"/>
    <property type="match status" value="1"/>
</dbReference>
<dbReference type="Pfam" id="PF00940">
    <property type="entry name" value="RNA_pol"/>
    <property type="match status" value="1"/>
</dbReference>
<dbReference type="InterPro" id="IPR029262">
    <property type="entry name" value="RPOL_N"/>
</dbReference>
<evidence type="ECO:0000256" key="4">
    <source>
        <dbReference type="ARBA" id="ARBA00022679"/>
    </source>
</evidence>
<keyword evidence="4 8" id="KW-0808">Transferase</keyword>
<reference evidence="10 11" key="1">
    <citation type="journal article" date="2020" name="bioRxiv">
        <title>Metabolic contributions of an alphaproteobacterial endosymbiont in the apicomplexan Cardiosporidium cionae.</title>
        <authorList>
            <person name="Hunter E.S."/>
            <person name="Paight C.J."/>
            <person name="Lane C.E."/>
        </authorList>
    </citation>
    <scope>NUCLEOTIDE SEQUENCE [LARGE SCALE GENOMIC DNA]</scope>
    <source>
        <strain evidence="10">ESH_2018</strain>
    </source>
</reference>
<dbReference type="InterPro" id="IPR002092">
    <property type="entry name" value="DNA-dir_Rpol_phage-type"/>
</dbReference>
<organism evidence="10 11">
    <name type="scientific">Cardiosporidium cionae</name>
    <dbReference type="NCBI Taxonomy" id="476202"/>
    <lineage>
        <taxon>Eukaryota</taxon>
        <taxon>Sar</taxon>
        <taxon>Alveolata</taxon>
        <taxon>Apicomplexa</taxon>
        <taxon>Aconoidasida</taxon>
        <taxon>Nephromycida</taxon>
        <taxon>Cardiosporidium</taxon>
    </lineage>
</organism>
<dbReference type="EMBL" id="JADAQX010000018">
    <property type="protein sequence ID" value="KAF8822865.1"/>
    <property type="molecule type" value="Genomic_DNA"/>
</dbReference>
<evidence type="ECO:0000259" key="9">
    <source>
        <dbReference type="SMART" id="SM01311"/>
    </source>
</evidence>
<evidence type="ECO:0000256" key="6">
    <source>
        <dbReference type="ARBA" id="ARBA00023163"/>
    </source>
</evidence>
<sequence length="1206" mass="136969">MQKCLTNFAGSLGRILHRPFISFKFEDQKKPHLVSTLTKGVQAIQCIKQGLCAFSQLSSNDAMAQSQALCLSGRLTFANFLRRQLLLSSRGSLFANSSSIQNFQKASRKSFATLSPAISEESFQTSSSAIPYIELHAEPPSSDPAATISTLMNLSLKDQDAVFTWFHTSDPYSISHLNESVVMLLHHLDHYFLRNGIVISDVGAESFFEHLRAANGSQLFNLDWLSKMKKKLYGSNIYPIPLKWASKSNASNVNEAQPLLRKRQSIVERSFYNETRAAVLKTHLDLCDVGQQTECPSIKQQWCRWIPPMQEEIEMKRISDPGCAFPKDMDSMLLAIITARIAIRSTYKPASSSASGKQETIDEALSFSEFFVKVAMEVGHAVNFEYNAANIEMGAKSTSAKKPENNFKEFLQHQGNKMYPRSNQIKHEKPFLLQTMRWTKEVCVRLGSALLLILLKHAHVRVSGAIALKQWEEENAHEAYKVEEEMLAETNEDESMQEMGDAGFSESSINTVMSLGKLNSSVHKLASASDIWLPSTQQDPEKGVRFDHLLVNDFHKSLATFPEINVDNHHYQEAHEELRNELYNKPYVTIYAFRHALIYHRVRRRCFGTFQLRKCCANLFHESSETVVDIPFQPMICIPRPWSELDVGGHLCLRTSFIRWSGSASYLRDARTLDLSRLWRIVSAIGEVPWKINKRTLEILQESYRQNLCIAGLPPGTDEDVPEKPSFRLEPSAYKNYMKAIRSAKMENMKRHSERPSFLLKTQCAELFKDVEALYFPHNIDFRGRMYPLSPHLNHLGNDISRGLLTFAQAKPLGKQGLMWLKIHLANLFGNDKLPFEKRIQWAHDHIPMIQKIYRDPLDQETRPLWVNSENPWQILSTSAELCQALSLEDPTTYCSTLPIHQDGSCNGLQHYAALGRDIEGGMAVNLLPSDSPRDVYSYVLHVARDRIKKDLDTNSHLLAKECFQQNLLVRKVIKQTVMTICYGVTSLGAKDQVKRALVDIIGKETDVQTVSKLATYISRHILGSVGDVFKQAMQIKKWLDQMSRLCNAVGLPVVWVTPLGLPCQQPYIKKDIIQVPTALQTISITDPSPHGLKVNKSKQRLGFPPNFIHSLDASHLMQTAEKCLLEDHVNFVGVHDSYWTHAADVDTLNRRIREEFIHLYKSPILSNLYTLMKLHLGNSTGSLPLPPTQGNLDLERVKESRYFFH</sequence>
<comment type="similarity">
    <text evidence="1 8">Belongs to the phage and mitochondrial RNA polymerase family.</text>
</comment>
<evidence type="ECO:0000256" key="7">
    <source>
        <dbReference type="ARBA" id="ARBA00048552"/>
    </source>
</evidence>
<dbReference type="EC" id="2.7.7.6" evidence="2 8"/>
<evidence type="ECO:0000256" key="2">
    <source>
        <dbReference type="ARBA" id="ARBA00012418"/>
    </source>
</evidence>
<evidence type="ECO:0000256" key="8">
    <source>
        <dbReference type="RuleBase" id="RU003805"/>
    </source>
</evidence>
<dbReference type="Pfam" id="PF14700">
    <property type="entry name" value="RPOL_N"/>
    <property type="match status" value="1"/>
</dbReference>
<evidence type="ECO:0000313" key="10">
    <source>
        <dbReference type="EMBL" id="KAF8822865.1"/>
    </source>
</evidence>
<dbReference type="Proteomes" id="UP000823046">
    <property type="component" value="Unassembled WGS sequence"/>
</dbReference>
<evidence type="ECO:0000256" key="1">
    <source>
        <dbReference type="ARBA" id="ARBA00009493"/>
    </source>
</evidence>
<dbReference type="Gene3D" id="1.10.150.20">
    <property type="entry name" value="5' to 3' exonuclease, C-terminal subdomain"/>
    <property type="match status" value="1"/>
</dbReference>
<name>A0ABQ7JGQ4_9APIC</name>
<comment type="catalytic activity">
    <reaction evidence="7 8">
        <text>RNA(n) + a ribonucleoside 5'-triphosphate = RNA(n+1) + diphosphate</text>
        <dbReference type="Rhea" id="RHEA:21248"/>
        <dbReference type="Rhea" id="RHEA-COMP:14527"/>
        <dbReference type="Rhea" id="RHEA-COMP:17342"/>
        <dbReference type="ChEBI" id="CHEBI:33019"/>
        <dbReference type="ChEBI" id="CHEBI:61557"/>
        <dbReference type="ChEBI" id="CHEBI:140395"/>
        <dbReference type="EC" id="2.7.7.6"/>
    </reaction>
</comment>
<dbReference type="InterPro" id="IPR043502">
    <property type="entry name" value="DNA/RNA_pol_sf"/>
</dbReference>
<dbReference type="SMART" id="SM01311">
    <property type="entry name" value="RPOL_N"/>
    <property type="match status" value="1"/>
</dbReference>